<dbReference type="Gene3D" id="3.10.350.10">
    <property type="entry name" value="LysM domain"/>
    <property type="match status" value="1"/>
</dbReference>
<dbReference type="InterPro" id="IPR018392">
    <property type="entry name" value="LysM"/>
</dbReference>
<keyword evidence="4" id="KW-1185">Reference proteome</keyword>
<dbReference type="CDD" id="cd00118">
    <property type="entry name" value="LysM"/>
    <property type="match status" value="1"/>
</dbReference>
<feature type="region of interest" description="Disordered" evidence="1">
    <location>
        <begin position="134"/>
        <end position="169"/>
    </location>
</feature>
<dbReference type="Gene3D" id="2.30.60.10">
    <property type="entry name" value="Cyanovirin-N"/>
    <property type="match status" value="1"/>
</dbReference>
<dbReference type="SUPFAM" id="SSF54106">
    <property type="entry name" value="LysM domain"/>
    <property type="match status" value="1"/>
</dbReference>
<feature type="domain" description="LysM" evidence="2">
    <location>
        <begin position="232"/>
        <end position="276"/>
    </location>
</feature>
<dbReference type="Proteomes" id="UP001174936">
    <property type="component" value="Unassembled WGS sequence"/>
</dbReference>
<feature type="compositionally biased region" description="Polar residues" evidence="1">
    <location>
        <begin position="1"/>
        <end position="13"/>
    </location>
</feature>
<protein>
    <submittedName>
        <fullName evidence="3">CVNH domain-containing protein</fullName>
    </submittedName>
</protein>
<comment type="caution">
    <text evidence="3">The sequence shown here is derived from an EMBL/GenBank/DDBJ whole genome shotgun (WGS) entry which is preliminary data.</text>
</comment>
<dbReference type="Pfam" id="PF05433">
    <property type="entry name" value="Rick_17kDa_Anti"/>
    <property type="match status" value="1"/>
</dbReference>
<feature type="region of interest" description="Disordered" evidence="1">
    <location>
        <begin position="1"/>
        <end position="89"/>
    </location>
</feature>
<feature type="compositionally biased region" description="Basic and acidic residues" evidence="1">
    <location>
        <begin position="134"/>
        <end position="146"/>
    </location>
</feature>
<organism evidence="3 4">
    <name type="scientific">Cercophora newfieldiana</name>
    <dbReference type="NCBI Taxonomy" id="92897"/>
    <lineage>
        <taxon>Eukaryota</taxon>
        <taxon>Fungi</taxon>
        <taxon>Dikarya</taxon>
        <taxon>Ascomycota</taxon>
        <taxon>Pezizomycotina</taxon>
        <taxon>Sordariomycetes</taxon>
        <taxon>Sordariomycetidae</taxon>
        <taxon>Sordariales</taxon>
        <taxon>Lasiosphaeriaceae</taxon>
        <taxon>Cercophora</taxon>
    </lineage>
</organism>
<dbReference type="SMART" id="SM00257">
    <property type="entry name" value="LysM"/>
    <property type="match status" value="1"/>
</dbReference>
<gene>
    <name evidence="3" type="ORF">B0T16DRAFT_414715</name>
</gene>
<dbReference type="Pfam" id="PF08881">
    <property type="entry name" value="CVNH"/>
    <property type="match status" value="1"/>
</dbReference>
<dbReference type="InterPro" id="IPR036779">
    <property type="entry name" value="LysM_dom_sf"/>
</dbReference>
<dbReference type="GO" id="GO:0019867">
    <property type="term" value="C:outer membrane"/>
    <property type="evidence" value="ECO:0007669"/>
    <property type="project" value="InterPro"/>
</dbReference>
<evidence type="ECO:0000259" key="2">
    <source>
        <dbReference type="PROSITE" id="PS51782"/>
    </source>
</evidence>
<name>A0AA39Y6T6_9PEZI</name>
<proteinExistence type="predicted"/>
<dbReference type="AlphaFoldDB" id="A0AA39Y6T6"/>
<sequence length="343" mass="36665">MSYYGGNNSYPQGGQSGEAASYYNDHQQQQQYPPPQYQQQQQQQQYPPNGQQYPPQQYSPNSQQYDQRYPNNQAGFQPDGPDGERGVLGAIGGGLAGGVSGHAIGGKANHSKLGTVLGVVGGAFAGHKLQDGISDWKDKRDDEKKHSSPSHSQESLTPHGVRYLGNFSSSSRDMRIDPSGEYTLHASCQRVDGSFQASSISLNRFLENDRGSLRWVSGPGEKRDQVVVAPPRQVTVQAGDTLRGIARQVGAEFDEIARVNGIQNPDLIYPGQVLNIPGAAPVGGGGGGSGGAGNFGQSARNVRLVDGGRRLEAELLRDGQWVGSSIVLDERIGNDNGTLSFKS</sequence>
<dbReference type="Pfam" id="PF01476">
    <property type="entry name" value="LysM"/>
    <property type="match status" value="1"/>
</dbReference>
<dbReference type="InterPro" id="IPR008816">
    <property type="entry name" value="Gly_zipper_2TM_dom"/>
</dbReference>
<dbReference type="EMBL" id="JAULSV010000004">
    <property type="protein sequence ID" value="KAK0647116.1"/>
    <property type="molecule type" value="Genomic_DNA"/>
</dbReference>
<evidence type="ECO:0000313" key="3">
    <source>
        <dbReference type="EMBL" id="KAK0647116.1"/>
    </source>
</evidence>
<evidence type="ECO:0000313" key="4">
    <source>
        <dbReference type="Proteomes" id="UP001174936"/>
    </source>
</evidence>
<dbReference type="SUPFAM" id="SSF51322">
    <property type="entry name" value="Cyanovirin-N"/>
    <property type="match status" value="1"/>
</dbReference>
<reference evidence="3" key="1">
    <citation type="submission" date="2023-06" db="EMBL/GenBank/DDBJ databases">
        <title>Genome-scale phylogeny and comparative genomics of the fungal order Sordariales.</title>
        <authorList>
            <consortium name="Lawrence Berkeley National Laboratory"/>
            <person name="Hensen N."/>
            <person name="Bonometti L."/>
            <person name="Westerberg I."/>
            <person name="Brannstrom I.O."/>
            <person name="Guillou S."/>
            <person name="Cros-Aarteil S."/>
            <person name="Calhoun S."/>
            <person name="Haridas S."/>
            <person name="Kuo A."/>
            <person name="Mondo S."/>
            <person name="Pangilinan J."/>
            <person name="Riley R."/>
            <person name="Labutti K."/>
            <person name="Andreopoulos B."/>
            <person name="Lipzen A."/>
            <person name="Chen C."/>
            <person name="Yanf M."/>
            <person name="Daum C."/>
            <person name="Ng V."/>
            <person name="Clum A."/>
            <person name="Steindorff A."/>
            <person name="Ohm R."/>
            <person name="Martin F."/>
            <person name="Silar P."/>
            <person name="Natvig D."/>
            <person name="Lalanne C."/>
            <person name="Gautier V."/>
            <person name="Ament-Velasquez S.L."/>
            <person name="Kruys A."/>
            <person name="Hutchinson M.I."/>
            <person name="Powell A.J."/>
            <person name="Barry K."/>
            <person name="Miller A.N."/>
            <person name="Grigoriev I.V."/>
            <person name="Debuchy R."/>
            <person name="Gladieux P."/>
            <person name="Thoren M.H."/>
            <person name="Johannesson H."/>
        </authorList>
    </citation>
    <scope>NUCLEOTIDE SEQUENCE</scope>
    <source>
        <strain evidence="3">SMH2532-1</strain>
    </source>
</reference>
<feature type="compositionally biased region" description="Low complexity" evidence="1">
    <location>
        <begin position="27"/>
        <end position="65"/>
    </location>
</feature>
<accession>A0AA39Y6T6</accession>
<dbReference type="PROSITE" id="PS51782">
    <property type="entry name" value="LYSM"/>
    <property type="match status" value="1"/>
</dbReference>
<evidence type="ECO:0000256" key="1">
    <source>
        <dbReference type="SAM" id="MobiDB-lite"/>
    </source>
</evidence>
<dbReference type="PANTHER" id="PTHR37014">
    <property type="entry name" value="EXPRESSION LETHALITY PROTEIN HEL10, PUTATIVE (AFU_ORTHOLOGUE AFUA_1G06580)-RELATED"/>
    <property type="match status" value="1"/>
</dbReference>
<dbReference type="PANTHER" id="PTHR37014:SF1">
    <property type="entry name" value="EXPRESSION LETHALITY PROTEIN HEL10, PUTATIVE (AFU_ORTHOLOGUE AFUA_1G06580)-RELATED"/>
    <property type="match status" value="1"/>
</dbReference>
<dbReference type="InterPro" id="IPR036673">
    <property type="entry name" value="Cyanovirin-N_sf"/>
</dbReference>
<dbReference type="SMART" id="SM01111">
    <property type="entry name" value="CVNH"/>
    <property type="match status" value="1"/>
</dbReference>
<dbReference type="InterPro" id="IPR011058">
    <property type="entry name" value="Cyanovirin-N"/>
</dbReference>